<organism evidence="2">
    <name type="scientific">hydrothermal vent metagenome</name>
    <dbReference type="NCBI Taxonomy" id="652676"/>
    <lineage>
        <taxon>unclassified sequences</taxon>
        <taxon>metagenomes</taxon>
        <taxon>ecological metagenomes</taxon>
    </lineage>
</organism>
<dbReference type="Pfam" id="PF01402">
    <property type="entry name" value="RHH_1"/>
    <property type="match status" value="1"/>
</dbReference>
<accession>A0A1W1ECZ0</accession>
<gene>
    <name evidence="2" type="ORF">MNB_SV-5-477</name>
</gene>
<evidence type="ECO:0000259" key="1">
    <source>
        <dbReference type="Pfam" id="PF01402"/>
    </source>
</evidence>
<protein>
    <recommendedName>
        <fullName evidence="1">Ribbon-helix-helix protein CopG domain-containing protein</fullName>
    </recommendedName>
</protein>
<reference evidence="2" key="1">
    <citation type="submission" date="2016-10" db="EMBL/GenBank/DDBJ databases">
        <authorList>
            <person name="de Groot N.N."/>
        </authorList>
    </citation>
    <scope>NUCLEOTIDE SEQUENCE</scope>
</reference>
<dbReference type="AlphaFoldDB" id="A0A1W1ECZ0"/>
<sequence>MSNVSCRVSITLTSDYAKQLDEIKNLTGMDTTNVVRNAIAELHKKVMSDEDGKQLAKLNSMLDVQ</sequence>
<evidence type="ECO:0000313" key="2">
    <source>
        <dbReference type="EMBL" id="SFZ97905.1"/>
    </source>
</evidence>
<proteinExistence type="predicted"/>
<name>A0A1W1ECZ0_9ZZZZ</name>
<dbReference type="EMBL" id="FPKX01000027">
    <property type="protein sequence ID" value="SFZ97905.1"/>
    <property type="molecule type" value="Genomic_DNA"/>
</dbReference>
<dbReference type="GO" id="GO:0006355">
    <property type="term" value="P:regulation of DNA-templated transcription"/>
    <property type="evidence" value="ECO:0007669"/>
    <property type="project" value="InterPro"/>
</dbReference>
<dbReference type="InterPro" id="IPR002145">
    <property type="entry name" value="CopG"/>
</dbReference>
<feature type="domain" description="Ribbon-helix-helix protein CopG" evidence="1">
    <location>
        <begin position="7"/>
        <end position="45"/>
    </location>
</feature>